<keyword evidence="3" id="KW-0805">Transcription regulation</keyword>
<dbReference type="PANTHER" id="PTHR31313">
    <property type="entry name" value="TY1 ENHANCER ACTIVATOR"/>
    <property type="match status" value="1"/>
</dbReference>
<dbReference type="AlphaFoldDB" id="A0A0D2J4N6"/>
<evidence type="ECO:0000256" key="6">
    <source>
        <dbReference type="ARBA" id="ARBA00023242"/>
    </source>
</evidence>
<feature type="region of interest" description="Disordered" evidence="7">
    <location>
        <begin position="1"/>
        <end position="24"/>
    </location>
</feature>
<keyword evidence="4" id="KW-0238">DNA-binding</keyword>
<dbReference type="PANTHER" id="PTHR31313:SF86">
    <property type="entry name" value="ZN(2)-C6 FUNGAL-TYPE DOMAIN-CONTAINING PROTEIN"/>
    <property type="match status" value="1"/>
</dbReference>
<keyword evidence="2" id="KW-0862">Zinc</keyword>
<evidence type="ECO:0000256" key="2">
    <source>
        <dbReference type="ARBA" id="ARBA00022833"/>
    </source>
</evidence>
<dbReference type="GeneID" id="25289836"/>
<dbReference type="Proteomes" id="UP000053617">
    <property type="component" value="Unassembled WGS sequence"/>
</dbReference>
<dbReference type="InterPro" id="IPR007219">
    <property type="entry name" value="XnlR_reg_dom"/>
</dbReference>
<protein>
    <recommendedName>
        <fullName evidence="8">Xylanolytic transcriptional activator regulatory domain-containing protein</fullName>
    </recommendedName>
</protein>
<evidence type="ECO:0000256" key="7">
    <source>
        <dbReference type="SAM" id="MobiDB-lite"/>
    </source>
</evidence>
<feature type="compositionally biased region" description="Polar residues" evidence="7">
    <location>
        <begin position="163"/>
        <end position="173"/>
    </location>
</feature>
<keyword evidence="5" id="KW-0804">Transcription</keyword>
<dbReference type="VEuPathDB" id="FungiDB:Z518_01765"/>
<name>A0A0D2J4N6_9EURO</name>
<dbReference type="GO" id="GO:0008270">
    <property type="term" value="F:zinc ion binding"/>
    <property type="evidence" value="ECO:0007669"/>
    <property type="project" value="InterPro"/>
</dbReference>
<evidence type="ECO:0000313" key="10">
    <source>
        <dbReference type="Proteomes" id="UP000053617"/>
    </source>
</evidence>
<dbReference type="GO" id="GO:0003677">
    <property type="term" value="F:DNA binding"/>
    <property type="evidence" value="ECO:0007669"/>
    <property type="project" value="UniProtKB-KW"/>
</dbReference>
<evidence type="ECO:0000313" key="9">
    <source>
        <dbReference type="EMBL" id="KIX10681.1"/>
    </source>
</evidence>
<feature type="domain" description="Xylanolytic transcriptional activator regulatory" evidence="8">
    <location>
        <begin position="345"/>
        <end position="428"/>
    </location>
</feature>
<evidence type="ECO:0000259" key="8">
    <source>
        <dbReference type="SMART" id="SM00906"/>
    </source>
</evidence>
<evidence type="ECO:0000256" key="5">
    <source>
        <dbReference type="ARBA" id="ARBA00023163"/>
    </source>
</evidence>
<accession>A0A0D2J4N6</accession>
<evidence type="ECO:0000256" key="1">
    <source>
        <dbReference type="ARBA" id="ARBA00022723"/>
    </source>
</evidence>
<keyword evidence="6" id="KW-0539">Nucleus</keyword>
<feature type="region of interest" description="Disordered" evidence="7">
    <location>
        <begin position="160"/>
        <end position="192"/>
    </location>
</feature>
<dbReference type="OrthoDB" id="4161332at2759"/>
<dbReference type="GO" id="GO:0006351">
    <property type="term" value="P:DNA-templated transcription"/>
    <property type="evidence" value="ECO:0007669"/>
    <property type="project" value="InterPro"/>
</dbReference>
<feature type="compositionally biased region" description="Polar residues" evidence="7">
    <location>
        <begin position="1"/>
        <end position="12"/>
    </location>
</feature>
<dbReference type="RefSeq" id="XP_013277817.1">
    <property type="nucleotide sequence ID" value="XM_013422363.1"/>
</dbReference>
<sequence>MARSTVDSNVSTRPPGPAMLPDHSANYSVQLSSSSLSFASPYSPSVHKTDRVQLPVEQASTIPVVHVPPSTQVGTWTIQGLGADLASIIGPAPAQPDPGQQRYDLESARGFDRNSETTERAALLGVQAATMAQAKKAVHLIVQGQDTVSVHGPTSVFHFYGDSSPSSCPTQRPTPDDGTQARSTDRQTGQVEEERQIQLQLVAEAALARQQEHETLLRGQVDFDGVDVDTARHLLDIHWNRHHCVYPMTYRPLMMRDLSGDGPYANKLLWNAIFYTSSLHSDRPEVNGGASRDGGGSSGGNLQHRFYQRFKTLLVDEMERSSVATVVALLFMGTSLVCRGHQTAGWLYCGIGYRMVIDLGLHLDSSQMVPSETLSNTNSNALTAQELEMRRRVFWTAYVLDKFQSLFLGRPAALPTTGVEPRQIFLDTFEEKELWTSYNDPKRPKSSSDSFSPWPSYTMANFKALIRLAELSSDIVRTLYAPRSILPSATFLKRFVFDVQAKLQAWSDSLPAHLQLSTSPDSQPKALPPHHLTTHATFYTLQILLHRPFMSDGHLGHVTIDGVDFRRKCSAAAVSIHHIACMYESAHTFEHAPYLFSYAVFCAATVIPRAADQKEMIGFFCNALLTLQRGSLVGLKKPIIVIYQAFAKAGIDVNAVVNSTSAVSNRRMIPVPVPDPVPTPAITTALIPPAVLAPAPASAAAQHSVTIGSQAGEINLDGMSLGDLEHFTNQEAWPEFWGQSMEWFSNPANMTSDMLFGLFE</sequence>
<reference evidence="9 10" key="1">
    <citation type="submission" date="2015-01" db="EMBL/GenBank/DDBJ databases">
        <title>The Genome Sequence of Rhinocladiella mackenzie CBS 650.93.</title>
        <authorList>
            <consortium name="The Broad Institute Genomics Platform"/>
            <person name="Cuomo C."/>
            <person name="de Hoog S."/>
            <person name="Gorbushina A."/>
            <person name="Stielow B."/>
            <person name="Teixiera M."/>
            <person name="Abouelleil A."/>
            <person name="Chapman S.B."/>
            <person name="Priest M."/>
            <person name="Young S.K."/>
            <person name="Wortman J."/>
            <person name="Nusbaum C."/>
            <person name="Birren B."/>
        </authorList>
    </citation>
    <scope>NUCLEOTIDE SEQUENCE [LARGE SCALE GENOMIC DNA]</scope>
    <source>
        <strain evidence="9 10">CBS 650.93</strain>
    </source>
</reference>
<organism evidence="9 10">
    <name type="scientific">Rhinocladiella mackenziei CBS 650.93</name>
    <dbReference type="NCBI Taxonomy" id="1442369"/>
    <lineage>
        <taxon>Eukaryota</taxon>
        <taxon>Fungi</taxon>
        <taxon>Dikarya</taxon>
        <taxon>Ascomycota</taxon>
        <taxon>Pezizomycotina</taxon>
        <taxon>Eurotiomycetes</taxon>
        <taxon>Chaetothyriomycetidae</taxon>
        <taxon>Chaetothyriales</taxon>
        <taxon>Herpotrichiellaceae</taxon>
        <taxon>Rhinocladiella</taxon>
    </lineage>
</organism>
<dbReference type="STRING" id="1442369.A0A0D2J4N6"/>
<gene>
    <name evidence="9" type="ORF">Z518_01765</name>
</gene>
<dbReference type="CDD" id="cd12148">
    <property type="entry name" value="fungal_TF_MHR"/>
    <property type="match status" value="1"/>
</dbReference>
<keyword evidence="1" id="KW-0479">Metal-binding</keyword>
<evidence type="ECO:0000256" key="4">
    <source>
        <dbReference type="ARBA" id="ARBA00023125"/>
    </source>
</evidence>
<dbReference type="EMBL" id="KN847475">
    <property type="protein sequence ID" value="KIX10681.1"/>
    <property type="molecule type" value="Genomic_DNA"/>
</dbReference>
<evidence type="ECO:0000256" key="3">
    <source>
        <dbReference type="ARBA" id="ARBA00023015"/>
    </source>
</evidence>
<dbReference type="InterPro" id="IPR051615">
    <property type="entry name" value="Transcr_Regulatory_Elem"/>
</dbReference>
<proteinExistence type="predicted"/>
<dbReference type="Pfam" id="PF04082">
    <property type="entry name" value="Fungal_trans"/>
    <property type="match status" value="1"/>
</dbReference>
<feature type="compositionally biased region" description="Polar residues" evidence="7">
    <location>
        <begin position="180"/>
        <end position="190"/>
    </location>
</feature>
<dbReference type="SMART" id="SM00906">
    <property type="entry name" value="Fungal_trans"/>
    <property type="match status" value="1"/>
</dbReference>
<dbReference type="HOGENOM" id="CLU_007003_3_0_1"/>
<keyword evidence="10" id="KW-1185">Reference proteome</keyword>